<reference evidence="2" key="1">
    <citation type="submission" date="2022-11" db="UniProtKB">
        <authorList>
            <consortium name="WormBaseParasite"/>
        </authorList>
    </citation>
    <scope>IDENTIFICATION</scope>
</reference>
<sequence>MGKVPEIFLPSAWKTGSWPNGSLGTDLQMGFSRAYTRGVPQIPYPVLPDSTGCTTFLKAGQERQGWKECLIAGKSGKCGREEISPIPPAPVSL</sequence>
<keyword evidence="1" id="KW-1185">Reference proteome</keyword>
<name>A0A915J4J3_ROMCU</name>
<dbReference type="WBParaSite" id="nRc.2.0.1.t21341-RA">
    <property type="protein sequence ID" value="nRc.2.0.1.t21341-RA"/>
    <property type="gene ID" value="nRc.2.0.1.g21341"/>
</dbReference>
<evidence type="ECO:0000313" key="2">
    <source>
        <dbReference type="WBParaSite" id="nRc.2.0.1.t21341-RA"/>
    </source>
</evidence>
<evidence type="ECO:0000313" key="1">
    <source>
        <dbReference type="Proteomes" id="UP000887565"/>
    </source>
</evidence>
<organism evidence="1 2">
    <name type="scientific">Romanomermis culicivorax</name>
    <name type="common">Nematode worm</name>
    <dbReference type="NCBI Taxonomy" id="13658"/>
    <lineage>
        <taxon>Eukaryota</taxon>
        <taxon>Metazoa</taxon>
        <taxon>Ecdysozoa</taxon>
        <taxon>Nematoda</taxon>
        <taxon>Enoplea</taxon>
        <taxon>Dorylaimia</taxon>
        <taxon>Mermithida</taxon>
        <taxon>Mermithoidea</taxon>
        <taxon>Mermithidae</taxon>
        <taxon>Romanomermis</taxon>
    </lineage>
</organism>
<accession>A0A915J4J3</accession>
<dbReference type="AlphaFoldDB" id="A0A915J4J3"/>
<proteinExistence type="predicted"/>
<dbReference type="Proteomes" id="UP000887565">
    <property type="component" value="Unplaced"/>
</dbReference>
<protein>
    <submittedName>
        <fullName evidence="2">Uncharacterized protein</fullName>
    </submittedName>
</protein>